<evidence type="ECO:0000313" key="2">
    <source>
        <dbReference type="Proteomes" id="UP000001652"/>
    </source>
</evidence>
<dbReference type="HOGENOM" id="CLU_2862048_0_0_9"/>
<proteinExistence type="predicted"/>
<reference evidence="1 2" key="1">
    <citation type="journal article" date="2006" name="Proc. Natl. Acad. Sci. U.S.A.">
        <title>Comparative genomics of the lactic acid bacteria.</title>
        <authorList>
            <person name="Makarova K."/>
            <person name="Slesarev A."/>
            <person name="Wolf Y."/>
            <person name="Sorokin A."/>
            <person name="Mirkin B."/>
            <person name="Koonin E."/>
            <person name="Pavlov A."/>
            <person name="Pavlova N."/>
            <person name="Karamychev V."/>
            <person name="Polouchine N."/>
            <person name="Shakhova V."/>
            <person name="Grigoriev I."/>
            <person name="Lou Y."/>
            <person name="Rohksar D."/>
            <person name="Lucas S."/>
            <person name="Huang K."/>
            <person name="Goodstein D.M."/>
            <person name="Hawkins T."/>
            <person name="Plengvidhya V."/>
            <person name="Welker D."/>
            <person name="Hughes J."/>
            <person name="Goh Y."/>
            <person name="Benson A."/>
            <person name="Baldwin K."/>
            <person name="Lee J.H."/>
            <person name="Diaz-Muniz I."/>
            <person name="Dosti B."/>
            <person name="Smeianov V."/>
            <person name="Wechter W."/>
            <person name="Barabote R."/>
            <person name="Lorca G."/>
            <person name="Altermann E."/>
            <person name="Barrangou R."/>
            <person name="Ganesan B."/>
            <person name="Xie Y."/>
            <person name="Rawsthorne H."/>
            <person name="Tamir D."/>
            <person name="Parker C."/>
            <person name="Breidt F."/>
            <person name="Broadbent J."/>
            <person name="Hutkins R."/>
            <person name="O'Sullivan D."/>
            <person name="Steele J."/>
            <person name="Unlu G."/>
            <person name="Saier M."/>
            <person name="Klaenhammer T."/>
            <person name="Richardson P."/>
            <person name="Kozyavkin S."/>
            <person name="Weimer B."/>
            <person name="Mills D."/>
        </authorList>
    </citation>
    <scope>NUCLEOTIDE SEQUENCE [LARGE SCALE GENOMIC DNA]</scope>
    <source>
        <strain evidence="2">ATCC 367 / BCRC 12310 / CIP 105137 / JCM 1170 / LMG 11437 / NCIMB 947 / NCTC 947</strain>
    </source>
</reference>
<dbReference type="EMBL" id="CP000416">
    <property type="protein sequence ID" value="ABJ64702.1"/>
    <property type="molecule type" value="Genomic_DNA"/>
</dbReference>
<dbReference type="KEGG" id="lbr:LVIS_1626"/>
<organism evidence="1 2">
    <name type="scientific">Levilactobacillus brevis (strain ATCC 367 / BCRC 12310 / CIP 105137 / JCM 1170 / LMG 11437 / NCIMB 947 / NCTC 947)</name>
    <name type="common">Lactobacillus brevis</name>
    <dbReference type="NCBI Taxonomy" id="387344"/>
    <lineage>
        <taxon>Bacteria</taxon>
        <taxon>Bacillati</taxon>
        <taxon>Bacillota</taxon>
        <taxon>Bacilli</taxon>
        <taxon>Lactobacillales</taxon>
        <taxon>Lactobacillaceae</taxon>
        <taxon>Levilactobacillus</taxon>
    </lineage>
</organism>
<keyword evidence="2" id="KW-1185">Reference proteome</keyword>
<protein>
    <submittedName>
        <fullName evidence="1">Predicted transcriptional regulator</fullName>
    </submittedName>
</protein>
<evidence type="ECO:0000313" key="1">
    <source>
        <dbReference type="EMBL" id="ABJ64702.1"/>
    </source>
</evidence>
<gene>
    <name evidence="1" type="ordered locus">LVIS_1626</name>
</gene>
<sequence>MYNLIIGKDARHMCHRICKKTLTNILISLGRNTNVTTALLMKICSWLNENVANICETARTDIGE</sequence>
<dbReference type="AlphaFoldDB" id="Q03Q20"/>
<dbReference type="Proteomes" id="UP000001652">
    <property type="component" value="Chromosome"/>
</dbReference>
<dbReference type="STRING" id="387344.LVIS_1626"/>
<accession>Q03Q20</accession>
<name>Q03Q20_LEVBA</name>